<evidence type="ECO:0000313" key="9">
    <source>
        <dbReference type="Ensembl" id="ENSMMDP00005054478.1"/>
    </source>
</evidence>
<feature type="domain" description="DDE Tnp4" evidence="8">
    <location>
        <begin position="189"/>
        <end position="350"/>
    </location>
</feature>
<dbReference type="Proteomes" id="UP000472263">
    <property type="component" value="Chromosome 3"/>
</dbReference>
<comment type="cofactor">
    <cofactor evidence="1">
        <name>a divalent metal cation</name>
        <dbReference type="ChEBI" id="CHEBI:60240"/>
    </cofactor>
</comment>
<dbReference type="InterPro" id="IPR027806">
    <property type="entry name" value="HARBI1_dom"/>
</dbReference>
<reference evidence="9" key="2">
    <citation type="submission" date="2025-08" db="UniProtKB">
        <authorList>
            <consortium name="Ensembl"/>
        </authorList>
    </citation>
    <scope>IDENTIFICATION</scope>
</reference>
<evidence type="ECO:0000256" key="1">
    <source>
        <dbReference type="ARBA" id="ARBA00001968"/>
    </source>
</evidence>
<dbReference type="FunCoup" id="A0A668AS01">
    <property type="interactions" value="3"/>
</dbReference>
<comment type="subcellular location">
    <subcellularLocation>
        <location evidence="2">Nucleus</location>
    </subcellularLocation>
</comment>
<dbReference type="GO" id="GO:0004518">
    <property type="term" value="F:nuclease activity"/>
    <property type="evidence" value="ECO:0007669"/>
    <property type="project" value="UniProtKB-KW"/>
</dbReference>
<dbReference type="GO" id="GO:0046872">
    <property type="term" value="F:metal ion binding"/>
    <property type="evidence" value="ECO:0007669"/>
    <property type="project" value="UniProtKB-KW"/>
</dbReference>
<keyword evidence="7" id="KW-0539">Nucleus</keyword>
<keyword evidence="5" id="KW-0479">Metal-binding</keyword>
<dbReference type="GeneTree" id="ENSGT00940000163250"/>
<comment type="similarity">
    <text evidence="3">Belongs to the HARBI1 family.</text>
</comment>
<reference evidence="9" key="3">
    <citation type="submission" date="2025-09" db="UniProtKB">
        <authorList>
            <consortium name="Ensembl"/>
        </authorList>
    </citation>
    <scope>IDENTIFICATION</scope>
</reference>
<keyword evidence="6" id="KW-0378">Hydrolase</keyword>
<dbReference type="Pfam" id="PF13359">
    <property type="entry name" value="DDE_Tnp_4"/>
    <property type="match status" value="1"/>
</dbReference>
<dbReference type="InParanoid" id="A0A668AS01"/>
<dbReference type="AlphaFoldDB" id="A0A668AS01"/>
<sequence length="396" mass="45497">MEGAEVVAALLVCLYVYVASVEAMNEWRRQFTLLQFTMLQILLHRARRTAPIVWTHKRSAEWWKVVVSTFSDEQWVQNFRMSKETFTYLCQRVQPAMEKQDVNYRLCVPLQQRVAIAVWKLATNADYRSIAHLFGVSRSTACKCLKAFCSAVEDILLPEAIQFPNADKLQEMAYYFENRWGLPHCVGTIDGSHIPILAPQEYHTQYYNRKGWYSIVLQAVMDGKGLFWNVFAGLPGSMHDARVLRRSGLWNMADRLFGGQHRVIGDHDWGYYILGDAAHPQTSWLMKPFMDNGRLTEEQTNFNVKLSRARVVVENAFGRLKGRWRCLLRRNDCNLDTVKSVVITCCVLHNLCESHGEDFREEWAEPVLFNQPDAPLQDGADTGVAARAALMSHLTN</sequence>
<keyword evidence="4" id="KW-0540">Nuclease</keyword>
<evidence type="ECO:0000256" key="3">
    <source>
        <dbReference type="ARBA" id="ARBA00006958"/>
    </source>
</evidence>
<protein>
    <recommendedName>
        <fullName evidence="8">DDE Tnp4 domain-containing protein</fullName>
    </recommendedName>
</protein>
<dbReference type="PANTHER" id="PTHR22930:SF236">
    <property type="entry name" value="PROTEIN ALP1-LIKE-RELATED"/>
    <property type="match status" value="1"/>
</dbReference>
<evidence type="ECO:0000256" key="4">
    <source>
        <dbReference type="ARBA" id="ARBA00022722"/>
    </source>
</evidence>
<evidence type="ECO:0000256" key="2">
    <source>
        <dbReference type="ARBA" id="ARBA00004123"/>
    </source>
</evidence>
<dbReference type="InterPro" id="IPR045249">
    <property type="entry name" value="HARBI1-like"/>
</dbReference>
<reference evidence="9" key="1">
    <citation type="submission" date="2019-06" db="EMBL/GenBank/DDBJ databases">
        <authorList>
            <consortium name="Wellcome Sanger Institute Data Sharing"/>
        </authorList>
    </citation>
    <scope>NUCLEOTIDE SEQUENCE [LARGE SCALE GENOMIC DNA]</scope>
</reference>
<proteinExistence type="inferred from homology"/>
<dbReference type="PANTHER" id="PTHR22930">
    <property type="match status" value="1"/>
</dbReference>
<evidence type="ECO:0000259" key="8">
    <source>
        <dbReference type="Pfam" id="PF13359"/>
    </source>
</evidence>
<evidence type="ECO:0000256" key="7">
    <source>
        <dbReference type="ARBA" id="ARBA00023242"/>
    </source>
</evidence>
<evidence type="ECO:0000256" key="5">
    <source>
        <dbReference type="ARBA" id="ARBA00022723"/>
    </source>
</evidence>
<evidence type="ECO:0000313" key="10">
    <source>
        <dbReference type="Proteomes" id="UP000472263"/>
    </source>
</evidence>
<organism evidence="9 10">
    <name type="scientific">Myripristis murdjan</name>
    <name type="common">pinecone soldierfish</name>
    <dbReference type="NCBI Taxonomy" id="586833"/>
    <lineage>
        <taxon>Eukaryota</taxon>
        <taxon>Metazoa</taxon>
        <taxon>Chordata</taxon>
        <taxon>Craniata</taxon>
        <taxon>Vertebrata</taxon>
        <taxon>Euteleostomi</taxon>
        <taxon>Actinopterygii</taxon>
        <taxon>Neopterygii</taxon>
        <taxon>Teleostei</taxon>
        <taxon>Neoteleostei</taxon>
        <taxon>Acanthomorphata</taxon>
        <taxon>Holocentriformes</taxon>
        <taxon>Holocentridae</taxon>
        <taxon>Myripristis</taxon>
    </lineage>
</organism>
<name>A0A668AS01_9TELE</name>
<dbReference type="Ensembl" id="ENSMMDT00005055526.1">
    <property type="protein sequence ID" value="ENSMMDP00005054478.1"/>
    <property type="gene ID" value="ENSMMDG00005024435.1"/>
</dbReference>
<evidence type="ECO:0000256" key="6">
    <source>
        <dbReference type="ARBA" id="ARBA00022801"/>
    </source>
</evidence>
<keyword evidence="10" id="KW-1185">Reference proteome</keyword>
<dbReference type="GO" id="GO:0005634">
    <property type="term" value="C:nucleus"/>
    <property type="evidence" value="ECO:0007669"/>
    <property type="project" value="UniProtKB-SubCell"/>
</dbReference>
<accession>A0A668AS01</accession>
<dbReference type="GO" id="GO:0016787">
    <property type="term" value="F:hydrolase activity"/>
    <property type="evidence" value="ECO:0007669"/>
    <property type="project" value="UniProtKB-KW"/>
</dbReference>